<feature type="region of interest" description="Disordered" evidence="1">
    <location>
        <begin position="474"/>
        <end position="527"/>
    </location>
</feature>
<name>A0A507B5R3_9PEZI</name>
<gene>
    <name evidence="3" type="ORF">E0L32_007273</name>
</gene>
<comment type="caution">
    <text evidence="3">The sequence shown here is derived from an EMBL/GenBank/DDBJ whole genome shotgun (WGS) entry which is preliminary data.</text>
</comment>
<protein>
    <recommendedName>
        <fullName evidence="5">Glycosyltransferase family 31 protein</fullName>
    </recommendedName>
</protein>
<evidence type="ECO:0000256" key="2">
    <source>
        <dbReference type="SAM" id="Phobius"/>
    </source>
</evidence>
<dbReference type="Proteomes" id="UP000319257">
    <property type="component" value="Unassembled WGS sequence"/>
</dbReference>
<evidence type="ECO:0008006" key="5">
    <source>
        <dbReference type="Google" id="ProtNLM"/>
    </source>
</evidence>
<dbReference type="InParanoid" id="A0A507B5R3"/>
<dbReference type="STRING" id="1093900.A0A507B5R3"/>
<dbReference type="RefSeq" id="XP_030993681.1">
    <property type="nucleotide sequence ID" value="XM_031141998.1"/>
</dbReference>
<dbReference type="EMBL" id="SKBQ01000044">
    <property type="protein sequence ID" value="TPX11970.1"/>
    <property type="molecule type" value="Genomic_DNA"/>
</dbReference>
<evidence type="ECO:0000256" key="1">
    <source>
        <dbReference type="SAM" id="MobiDB-lite"/>
    </source>
</evidence>
<dbReference type="AlphaFoldDB" id="A0A507B5R3"/>
<organism evidence="3 4">
    <name type="scientific">Thyridium curvatum</name>
    <dbReference type="NCBI Taxonomy" id="1093900"/>
    <lineage>
        <taxon>Eukaryota</taxon>
        <taxon>Fungi</taxon>
        <taxon>Dikarya</taxon>
        <taxon>Ascomycota</taxon>
        <taxon>Pezizomycotina</taxon>
        <taxon>Sordariomycetes</taxon>
        <taxon>Sordariomycetidae</taxon>
        <taxon>Thyridiales</taxon>
        <taxon>Thyridiaceae</taxon>
        <taxon>Thyridium</taxon>
    </lineage>
</organism>
<feature type="compositionally biased region" description="Low complexity" evidence="1">
    <location>
        <begin position="495"/>
        <end position="504"/>
    </location>
</feature>
<feature type="transmembrane region" description="Helical" evidence="2">
    <location>
        <begin position="12"/>
        <end position="31"/>
    </location>
</feature>
<evidence type="ECO:0000313" key="4">
    <source>
        <dbReference type="Proteomes" id="UP000319257"/>
    </source>
</evidence>
<reference evidence="3 4" key="1">
    <citation type="submission" date="2019-06" db="EMBL/GenBank/DDBJ databases">
        <title>Draft genome sequence of the filamentous fungus Phialemoniopsis curvata isolated from diesel fuel.</title>
        <authorList>
            <person name="Varaljay V.A."/>
            <person name="Lyon W.J."/>
            <person name="Crouch A.L."/>
            <person name="Drake C.E."/>
            <person name="Hollomon J.M."/>
            <person name="Nadeau L.J."/>
            <person name="Nunn H.S."/>
            <person name="Stevenson B.S."/>
            <person name="Bojanowski C.L."/>
            <person name="Crookes-Goodson W.J."/>
        </authorList>
    </citation>
    <scope>NUCLEOTIDE SEQUENCE [LARGE SCALE GENOMIC DNA]</scope>
    <source>
        <strain evidence="3 4">D216</strain>
    </source>
</reference>
<evidence type="ECO:0000313" key="3">
    <source>
        <dbReference type="EMBL" id="TPX11970.1"/>
    </source>
</evidence>
<feature type="compositionally biased region" description="Low complexity" evidence="1">
    <location>
        <begin position="345"/>
        <end position="357"/>
    </location>
</feature>
<accession>A0A507B5R3</accession>
<keyword evidence="2" id="KW-1133">Transmembrane helix</keyword>
<keyword evidence="4" id="KW-1185">Reference proteome</keyword>
<dbReference type="PANTHER" id="PTHR10811">
    <property type="entry name" value="FRINGE-RELATED"/>
    <property type="match status" value="1"/>
</dbReference>
<keyword evidence="2" id="KW-0472">Membrane</keyword>
<dbReference type="GeneID" id="41974720"/>
<dbReference type="OrthoDB" id="414175at2759"/>
<dbReference type="Gene3D" id="3.90.550.50">
    <property type="match status" value="1"/>
</dbReference>
<keyword evidence="2" id="KW-0812">Transmembrane</keyword>
<proteinExistence type="predicted"/>
<feature type="region of interest" description="Disordered" evidence="1">
    <location>
        <begin position="329"/>
        <end position="367"/>
    </location>
</feature>
<sequence>MYATRVLPFGQVKTIQIIVCLFIASLLLFQLRLNHRPPQRPSIYQDTEGTTNPWYDWKNKSIGRTEEVTYLKYLSRTHGLTRDVSWFARRIQTTYGASKRLSMTEVSSSFMPHGLRRVNLDDYAVTLQADQGMKLSVGRSATPDQVDASGLLFGVSTTYTRLTYQNNTLIHDWERWLTDGHGRSNGAGLVLALHQATNAQLARITELLQAGAIDATVIPAEAGADNPARYGQLVEQLLRRHDGAGAGGRQAKYLAIVDDDVFFPSMDRLLRKLSKFSPAEEYYIGAPSDRQSDWVVERNTTLTYGGGAVFLTPPMAERVAGLRCLVGGGSSSGSSNDEDDDDYRSSTLSPTPPSSSSHGTRGEAGTEQWDEELYRCVSRRTRTDLHVLPSLYAPSDDELYHADGISNEGYGSGVPALALHHYRNWHRFEAGRGHQVASACGEDCFLQRFRFADGWVLVNGFTLSHYPDGVEAVPLRKKQKQQQQQQQQKQKEAADAATSVAAAKGKGKDASAKDHHKMVTQTSTQPRGAPAVDKRLVIVDDDGDRRAGEIKVVAWRGPKRTWRLLDSRIGAGGEVWQAYVKRRGASSAYDLDDRWYGDTFHTDEQPAGEDSVIVLIWEP</sequence>